<dbReference type="InterPro" id="IPR010982">
    <property type="entry name" value="Lambda_DNA-bd_dom_sf"/>
</dbReference>
<dbReference type="RefSeq" id="WP_134763424.1">
    <property type="nucleotide sequence ID" value="NZ_SOZD01000006.1"/>
</dbReference>
<dbReference type="PANTHER" id="PTHR43236">
    <property type="entry name" value="ANTITOXIN HIGA1"/>
    <property type="match status" value="1"/>
</dbReference>
<dbReference type="Pfam" id="PF01381">
    <property type="entry name" value="HTH_3"/>
    <property type="match status" value="1"/>
</dbReference>
<accession>A0A4Y8REU7</accession>
<reference evidence="2 3" key="1">
    <citation type="submission" date="2019-03" db="EMBL/GenBank/DDBJ databases">
        <title>Jiella endophytica sp. nov., a novel endophytic bacterium isolated from root of Ficus microcarpa Linn. f.</title>
        <authorList>
            <person name="Tuo L."/>
        </authorList>
    </citation>
    <scope>NUCLEOTIDE SEQUENCE [LARGE SCALE GENOMIC DNA]</scope>
    <source>
        <strain evidence="2 3">CBS5Q-3</strain>
    </source>
</reference>
<protein>
    <submittedName>
        <fullName evidence="2">XRE family transcriptional regulator</fullName>
    </submittedName>
</protein>
<dbReference type="InterPro" id="IPR001387">
    <property type="entry name" value="Cro/C1-type_HTH"/>
</dbReference>
<comment type="caution">
    <text evidence="2">The sequence shown here is derived from an EMBL/GenBank/DDBJ whole genome shotgun (WGS) entry which is preliminary data.</text>
</comment>
<evidence type="ECO:0000313" key="2">
    <source>
        <dbReference type="EMBL" id="TFF19743.1"/>
    </source>
</evidence>
<gene>
    <name evidence="2" type="ORF">E3C22_18825</name>
</gene>
<evidence type="ECO:0000313" key="3">
    <source>
        <dbReference type="Proteomes" id="UP000298179"/>
    </source>
</evidence>
<dbReference type="AlphaFoldDB" id="A0A4Y8REU7"/>
<keyword evidence="3" id="KW-1185">Reference proteome</keyword>
<sequence>MRNSKAASDIDRQIAARIRLARLETGISQEKLAEALGITFQQVQKYEKGLNRISAGRLREIADTLGREVTWFFEEMPTFEAYPTLSKADLRMLKNLKALSPETRRALDALLVSLNPDVETAE</sequence>
<feature type="domain" description="HTH cro/C1-type" evidence="1">
    <location>
        <begin position="18"/>
        <end position="72"/>
    </location>
</feature>
<evidence type="ECO:0000259" key="1">
    <source>
        <dbReference type="PROSITE" id="PS50943"/>
    </source>
</evidence>
<dbReference type="InterPro" id="IPR052345">
    <property type="entry name" value="Rad_response_metalloprotease"/>
</dbReference>
<dbReference type="EMBL" id="SOZD01000006">
    <property type="protein sequence ID" value="TFF19743.1"/>
    <property type="molecule type" value="Genomic_DNA"/>
</dbReference>
<dbReference type="SUPFAM" id="SSF47413">
    <property type="entry name" value="lambda repressor-like DNA-binding domains"/>
    <property type="match status" value="1"/>
</dbReference>
<dbReference type="Gene3D" id="1.10.260.40">
    <property type="entry name" value="lambda repressor-like DNA-binding domains"/>
    <property type="match status" value="1"/>
</dbReference>
<dbReference type="PANTHER" id="PTHR43236:SF1">
    <property type="entry name" value="BLL7220 PROTEIN"/>
    <property type="match status" value="1"/>
</dbReference>
<dbReference type="GO" id="GO:0003677">
    <property type="term" value="F:DNA binding"/>
    <property type="evidence" value="ECO:0007669"/>
    <property type="project" value="InterPro"/>
</dbReference>
<name>A0A4Y8REU7_9HYPH</name>
<dbReference type="PROSITE" id="PS50943">
    <property type="entry name" value="HTH_CROC1"/>
    <property type="match status" value="1"/>
</dbReference>
<dbReference type="SMART" id="SM00530">
    <property type="entry name" value="HTH_XRE"/>
    <property type="match status" value="1"/>
</dbReference>
<organism evidence="2 3">
    <name type="scientific">Jiella endophytica</name>
    <dbReference type="NCBI Taxonomy" id="2558362"/>
    <lineage>
        <taxon>Bacteria</taxon>
        <taxon>Pseudomonadati</taxon>
        <taxon>Pseudomonadota</taxon>
        <taxon>Alphaproteobacteria</taxon>
        <taxon>Hyphomicrobiales</taxon>
        <taxon>Aurantimonadaceae</taxon>
        <taxon>Jiella</taxon>
    </lineage>
</organism>
<dbReference type="CDD" id="cd00093">
    <property type="entry name" value="HTH_XRE"/>
    <property type="match status" value="1"/>
</dbReference>
<dbReference type="OrthoDB" id="9797172at2"/>
<dbReference type="Proteomes" id="UP000298179">
    <property type="component" value="Unassembled WGS sequence"/>
</dbReference>
<proteinExistence type="predicted"/>